<dbReference type="GO" id="GO:0047429">
    <property type="term" value="F:nucleoside triphosphate diphosphatase activity"/>
    <property type="evidence" value="ECO:0007669"/>
    <property type="project" value="InterPro"/>
</dbReference>
<dbReference type="OrthoDB" id="6288734at2759"/>
<dbReference type="EMBL" id="UYWX01023467">
    <property type="protein sequence ID" value="VDM36256.1"/>
    <property type="molecule type" value="Genomic_DNA"/>
</dbReference>
<keyword evidence="4" id="KW-1185">Reference proteome</keyword>
<dbReference type="WBParaSite" id="TTAC_0001129401-mRNA-1">
    <property type="protein sequence ID" value="TTAC_0001129401-mRNA-1"/>
    <property type="gene ID" value="TTAC_0001129401"/>
</dbReference>
<evidence type="ECO:0000313" key="3">
    <source>
        <dbReference type="EMBL" id="VDM36256.1"/>
    </source>
</evidence>
<dbReference type="GO" id="GO:0005737">
    <property type="term" value="C:cytoplasm"/>
    <property type="evidence" value="ECO:0007669"/>
    <property type="project" value="TreeGrafter"/>
</dbReference>
<dbReference type="InterPro" id="IPR002637">
    <property type="entry name" value="RdgB/HAM1"/>
</dbReference>
<evidence type="ECO:0000256" key="2">
    <source>
        <dbReference type="ARBA" id="ARBA00022801"/>
    </source>
</evidence>
<dbReference type="PANTHER" id="PTHR11067">
    <property type="entry name" value="INOSINE TRIPHOSPHATE PYROPHOSPHATASE/HAM1 PROTEIN"/>
    <property type="match status" value="1"/>
</dbReference>
<proteinExistence type="inferred from homology"/>
<dbReference type="STRING" id="6205.A0A0R3XCL7"/>
<dbReference type="GO" id="GO:0009143">
    <property type="term" value="P:nucleoside triphosphate catabolic process"/>
    <property type="evidence" value="ECO:0007669"/>
    <property type="project" value="InterPro"/>
</dbReference>
<name>A0A0R3XCL7_HYDTA</name>
<sequence>MVEVFQGVTRGCIVSPRGCGGFGWDSCFAPIEATKGQTYAEMSADEKNAISHRSKAVKKLRSLLDRLRSSSSTFTS</sequence>
<dbReference type="Proteomes" id="UP000274429">
    <property type="component" value="Unassembled WGS sequence"/>
</dbReference>
<dbReference type="AlphaFoldDB" id="A0A0R3XCL7"/>
<dbReference type="PANTHER" id="PTHR11067:SF9">
    <property type="entry name" value="INOSINE TRIPHOSPHATE PYROPHOSPHATASE"/>
    <property type="match status" value="1"/>
</dbReference>
<keyword evidence="2" id="KW-0378">Hydrolase</keyword>
<dbReference type="Pfam" id="PF01725">
    <property type="entry name" value="Ham1p_like"/>
    <property type="match status" value="1"/>
</dbReference>
<accession>A0A0R3XCL7</accession>
<organism evidence="5">
    <name type="scientific">Hydatigena taeniaeformis</name>
    <name type="common">Feline tapeworm</name>
    <name type="synonym">Taenia taeniaeformis</name>
    <dbReference type="NCBI Taxonomy" id="6205"/>
    <lineage>
        <taxon>Eukaryota</taxon>
        <taxon>Metazoa</taxon>
        <taxon>Spiralia</taxon>
        <taxon>Lophotrochozoa</taxon>
        <taxon>Platyhelminthes</taxon>
        <taxon>Cestoda</taxon>
        <taxon>Eucestoda</taxon>
        <taxon>Cyclophyllidea</taxon>
        <taxon>Taeniidae</taxon>
        <taxon>Hydatigera</taxon>
    </lineage>
</organism>
<reference evidence="3 4" key="2">
    <citation type="submission" date="2018-11" db="EMBL/GenBank/DDBJ databases">
        <authorList>
            <consortium name="Pathogen Informatics"/>
        </authorList>
    </citation>
    <scope>NUCLEOTIDE SEQUENCE [LARGE SCALE GENOMIC DNA]</scope>
</reference>
<comment type="similarity">
    <text evidence="1">Belongs to the HAM1 NTPase family.</text>
</comment>
<dbReference type="InterPro" id="IPR029001">
    <property type="entry name" value="ITPase-like_fam"/>
</dbReference>
<evidence type="ECO:0000256" key="1">
    <source>
        <dbReference type="ARBA" id="ARBA00008023"/>
    </source>
</evidence>
<dbReference type="SUPFAM" id="SSF52972">
    <property type="entry name" value="ITPase-like"/>
    <property type="match status" value="1"/>
</dbReference>
<reference evidence="5" key="1">
    <citation type="submission" date="2017-02" db="UniProtKB">
        <authorList>
            <consortium name="WormBaseParasite"/>
        </authorList>
    </citation>
    <scope>IDENTIFICATION</scope>
</reference>
<protein>
    <submittedName>
        <fullName evidence="5">Non-canonical purine NTP pyrophosphatase</fullName>
    </submittedName>
</protein>
<evidence type="ECO:0000313" key="5">
    <source>
        <dbReference type="WBParaSite" id="TTAC_0001129401-mRNA-1"/>
    </source>
</evidence>
<dbReference type="Gene3D" id="3.90.950.10">
    <property type="match status" value="1"/>
</dbReference>
<evidence type="ECO:0000313" key="4">
    <source>
        <dbReference type="Proteomes" id="UP000274429"/>
    </source>
</evidence>
<gene>
    <name evidence="3" type="ORF">TTAC_LOCUS11276</name>
</gene>